<feature type="compositionally biased region" description="Basic and acidic residues" evidence="1">
    <location>
        <begin position="30"/>
        <end position="43"/>
    </location>
</feature>
<sequence>MDYNYGQDPSAEQYQGEEHDGYDEFDEQGIDSHDHDHTQMGHDMGHDMSHDDQMGHDMGDMGEHDPNGHMNDDHPVGEANKPLIELIVKLLVGDLGQRTPHRPKPKHAHSRFAQDPHHSKLMNVLSRIATEDIHEAHIESFIHIGILLMARAAKEIGMTAGHHDDEDETHHDQGDPHADPHGQAPALD</sequence>
<keyword evidence="3" id="KW-1185">Reference proteome</keyword>
<dbReference type="Proteomes" id="UP000054342">
    <property type="component" value="Unassembled WGS sequence"/>
</dbReference>
<accession>A0A0D2EJ92</accession>
<feature type="compositionally biased region" description="Basic and acidic residues" evidence="1">
    <location>
        <begin position="161"/>
        <end position="180"/>
    </location>
</feature>
<feature type="compositionally biased region" description="Acidic residues" evidence="1">
    <location>
        <begin position="20"/>
        <end position="29"/>
    </location>
</feature>
<proteinExistence type="predicted"/>
<evidence type="ECO:0000256" key="1">
    <source>
        <dbReference type="SAM" id="MobiDB-lite"/>
    </source>
</evidence>
<name>A0A0D2EJ92_9EURO</name>
<dbReference type="HOGENOM" id="CLU_1441077_0_0_1"/>
<evidence type="ECO:0000313" key="2">
    <source>
        <dbReference type="EMBL" id="KIW54760.1"/>
    </source>
</evidence>
<dbReference type="RefSeq" id="XP_013315344.1">
    <property type="nucleotide sequence ID" value="XM_013459890.1"/>
</dbReference>
<dbReference type="AlphaFoldDB" id="A0A0D2EJ92"/>
<reference evidence="2 3" key="1">
    <citation type="submission" date="2015-01" db="EMBL/GenBank/DDBJ databases">
        <title>The Genome Sequence of Exophiala xenobiotica CBS118157.</title>
        <authorList>
            <consortium name="The Broad Institute Genomics Platform"/>
            <person name="Cuomo C."/>
            <person name="de Hoog S."/>
            <person name="Gorbushina A."/>
            <person name="Stielow B."/>
            <person name="Teixiera M."/>
            <person name="Abouelleil A."/>
            <person name="Chapman S.B."/>
            <person name="Priest M."/>
            <person name="Young S.K."/>
            <person name="Wortman J."/>
            <person name="Nusbaum C."/>
            <person name="Birren B."/>
        </authorList>
    </citation>
    <scope>NUCLEOTIDE SEQUENCE [LARGE SCALE GENOMIC DNA]</scope>
    <source>
        <strain evidence="2 3">CBS 118157</strain>
    </source>
</reference>
<feature type="region of interest" description="Disordered" evidence="1">
    <location>
        <begin position="1"/>
        <end position="43"/>
    </location>
</feature>
<gene>
    <name evidence="2" type="ORF">PV05_07097</name>
</gene>
<evidence type="ECO:0000313" key="3">
    <source>
        <dbReference type="Proteomes" id="UP000054342"/>
    </source>
</evidence>
<organism evidence="2 3">
    <name type="scientific">Exophiala xenobiotica</name>
    <dbReference type="NCBI Taxonomy" id="348802"/>
    <lineage>
        <taxon>Eukaryota</taxon>
        <taxon>Fungi</taxon>
        <taxon>Dikarya</taxon>
        <taxon>Ascomycota</taxon>
        <taxon>Pezizomycotina</taxon>
        <taxon>Eurotiomycetes</taxon>
        <taxon>Chaetothyriomycetidae</taxon>
        <taxon>Chaetothyriales</taxon>
        <taxon>Herpotrichiellaceae</taxon>
        <taxon>Exophiala</taxon>
    </lineage>
</organism>
<dbReference type="GeneID" id="25329005"/>
<dbReference type="OrthoDB" id="5423330at2759"/>
<feature type="region of interest" description="Disordered" evidence="1">
    <location>
        <begin position="161"/>
        <end position="188"/>
    </location>
</feature>
<protein>
    <submittedName>
        <fullName evidence="2">Uncharacterized protein</fullName>
    </submittedName>
</protein>
<dbReference type="EMBL" id="KN847320">
    <property type="protein sequence ID" value="KIW54760.1"/>
    <property type="molecule type" value="Genomic_DNA"/>
</dbReference>